<feature type="transmembrane region" description="Helical" evidence="1">
    <location>
        <begin position="64"/>
        <end position="88"/>
    </location>
</feature>
<gene>
    <name evidence="2" type="ORF">PPACK8108_LOCUS7759</name>
</gene>
<dbReference type="Proteomes" id="UP001153365">
    <property type="component" value="Unassembled WGS sequence"/>
</dbReference>
<keyword evidence="3" id="KW-1185">Reference proteome</keyword>
<name>A0AAV0AY02_PHAPC</name>
<reference evidence="2" key="1">
    <citation type="submission" date="2022-06" db="EMBL/GenBank/DDBJ databases">
        <authorList>
            <consortium name="SYNGENTA / RWTH Aachen University"/>
        </authorList>
    </citation>
    <scope>NUCLEOTIDE SEQUENCE</scope>
</reference>
<protein>
    <submittedName>
        <fullName evidence="2">Uncharacterized protein</fullName>
    </submittedName>
</protein>
<keyword evidence="1" id="KW-1133">Transmembrane helix</keyword>
<organism evidence="2 3">
    <name type="scientific">Phakopsora pachyrhizi</name>
    <name type="common">Asian soybean rust disease fungus</name>
    <dbReference type="NCBI Taxonomy" id="170000"/>
    <lineage>
        <taxon>Eukaryota</taxon>
        <taxon>Fungi</taxon>
        <taxon>Dikarya</taxon>
        <taxon>Basidiomycota</taxon>
        <taxon>Pucciniomycotina</taxon>
        <taxon>Pucciniomycetes</taxon>
        <taxon>Pucciniales</taxon>
        <taxon>Phakopsoraceae</taxon>
        <taxon>Phakopsora</taxon>
    </lineage>
</organism>
<dbReference type="AlphaFoldDB" id="A0AAV0AY02"/>
<keyword evidence="1" id="KW-0472">Membrane</keyword>
<proteinExistence type="predicted"/>
<sequence length="92" mass="10584">MILLLFYGMKLQAFIGDSFTPMLPLLLFFYPHSTILCSSVLLHCSAFFSILVHFILYPLSFLSFVLVLSLSVLVSFLSFFFTWGGLYYTLYV</sequence>
<evidence type="ECO:0000313" key="3">
    <source>
        <dbReference type="Proteomes" id="UP001153365"/>
    </source>
</evidence>
<dbReference type="EMBL" id="CALTRL010001523">
    <property type="protein sequence ID" value="CAH7672923.1"/>
    <property type="molecule type" value="Genomic_DNA"/>
</dbReference>
<evidence type="ECO:0000256" key="1">
    <source>
        <dbReference type="SAM" id="Phobius"/>
    </source>
</evidence>
<accession>A0AAV0AY02</accession>
<comment type="caution">
    <text evidence="2">The sequence shown here is derived from an EMBL/GenBank/DDBJ whole genome shotgun (WGS) entry which is preliminary data.</text>
</comment>
<keyword evidence="1" id="KW-0812">Transmembrane</keyword>
<evidence type="ECO:0000313" key="2">
    <source>
        <dbReference type="EMBL" id="CAH7672923.1"/>
    </source>
</evidence>
<feature type="transmembrane region" description="Helical" evidence="1">
    <location>
        <begin position="29"/>
        <end position="57"/>
    </location>
</feature>